<evidence type="ECO:0000259" key="6">
    <source>
        <dbReference type="Pfam" id="PF08546"/>
    </source>
</evidence>
<comment type="pathway">
    <text evidence="4">Cofactor biosynthesis; (R)-pantothenate biosynthesis; (R)-pantoate from 3-methyl-2-oxobutanoate: step 2/2.</text>
</comment>
<dbReference type="Gene3D" id="3.40.50.720">
    <property type="entry name" value="NAD(P)-binding Rossmann-like Domain"/>
    <property type="match status" value="1"/>
</dbReference>
<keyword evidence="8" id="KW-1185">Reference proteome</keyword>
<evidence type="ECO:0000313" key="7">
    <source>
        <dbReference type="EMBL" id="MEB8336895.1"/>
    </source>
</evidence>
<dbReference type="InterPro" id="IPR003710">
    <property type="entry name" value="ApbA"/>
</dbReference>
<evidence type="ECO:0000313" key="8">
    <source>
        <dbReference type="Proteomes" id="UP001354931"/>
    </source>
</evidence>
<sequence length="318" mass="33626">MRGSTPRLDPVAVVGPGSVGLALAARLAGQGHPVTLCGRPGSPPVSSVTWSDGRETRTVDVEWCGDPAAVRPFAQVVVATKLYQGEATRAWLERLVDRDTLVVVAQNGIEHRERVAPHAAAGQVAPVLVHFNAERRDRDLVDIRQDGPGLVVGDDAPGRRARALLDRTGLGVHTSADFTTAAWEKLMVNAIANPVTALTCRRLEVFGDPSVRVLSAAMLAEVAEVGRAEGARLPAEAVDDVLPWIDARPAGAGSSMLADRVAGRHLEYDGLLGAVVRRARAHSLAVPMCTAVLALVAALDTTSFAAATPHDPFKRQEQ</sequence>
<dbReference type="EMBL" id="JAOZYC010000024">
    <property type="protein sequence ID" value="MEB8336895.1"/>
    <property type="molecule type" value="Genomic_DNA"/>
</dbReference>
<accession>A0ABU6EYR2</accession>
<dbReference type="Pfam" id="PF02558">
    <property type="entry name" value="ApbA"/>
    <property type="match status" value="1"/>
</dbReference>
<dbReference type="Pfam" id="PF08546">
    <property type="entry name" value="ApbA_C"/>
    <property type="match status" value="1"/>
</dbReference>
<dbReference type="InterPro" id="IPR013332">
    <property type="entry name" value="KPR_N"/>
</dbReference>
<dbReference type="InterPro" id="IPR008927">
    <property type="entry name" value="6-PGluconate_DH-like_C_sf"/>
</dbReference>
<organism evidence="7 8">
    <name type="scientific">Streptomyces endophyticus</name>
    <dbReference type="NCBI Taxonomy" id="714166"/>
    <lineage>
        <taxon>Bacteria</taxon>
        <taxon>Bacillati</taxon>
        <taxon>Actinomycetota</taxon>
        <taxon>Actinomycetes</taxon>
        <taxon>Kitasatosporales</taxon>
        <taxon>Streptomycetaceae</taxon>
        <taxon>Streptomyces</taxon>
    </lineage>
</organism>
<dbReference type="Proteomes" id="UP001354931">
    <property type="component" value="Unassembled WGS sequence"/>
</dbReference>
<reference evidence="7 8" key="1">
    <citation type="submission" date="2022-10" db="EMBL/GenBank/DDBJ databases">
        <authorList>
            <person name="Xie J."/>
            <person name="Shen N."/>
        </authorList>
    </citation>
    <scope>NUCLEOTIDE SEQUENCE [LARGE SCALE GENOMIC DNA]</scope>
    <source>
        <strain evidence="7 8">YIM65594</strain>
    </source>
</reference>
<dbReference type="EC" id="1.1.1.169" evidence="4"/>
<feature type="domain" description="Ketopantoate reductase C-terminal" evidence="6">
    <location>
        <begin position="177"/>
        <end position="299"/>
    </location>
</feature>
<protein>
    <recommendedName>
        <fullName evidence="4">2-dehydropantoate 2-reductase</fullName>
        <ecNumber evidence="4">1.1.1.169</ecNumber>
    </recommendedName>
    <alternativeName>
        <fullName evidence="4">Ketopantoate reductase</fullName>
    </alternativeName>
</protein>
<evidence type="ECO:0000256" key="1">
    <source>
        <dbReference type="ARBA" id="ARBA00007870"/>
    </source>
</evidence>
<keyword evidence="4" id="KW-0566">Pantothenate biosynthesis</keyword>
<dbReference type="InterPro" id="IPR051402">
    <property type="entry name" value="KPR-Related"/>
</dbReference>
<proteinExistence type="inferred from homology"/>
<keyword evidence="2 4" id="KW-0521">NADP</keyword>
<evidence type="ECO:0000256" key="2">
    <source>
        <dbReference type="ARBA" id="ARBA00022857"/>
    </source>
</evidence>
<gene>
    <name evidence="7" type="ORF">OKJ99_05110</name>
</gene>
<dbReference type="InterPro" id="IPR013752">
    <property type="entry name" value="KPA_reductase"/>
</dbReference>
<dbReference type="PANTHER" id="PTHR21708:SF26">
    <property type="entry name" value="2-DEHYDROPANTOATE 2-REDUCTASE"/>
    <property type="match status" value="1"/>
</dbReference>
<dbReference type="Gene3D" id="1.10.1040.10">
    <property type="entry name" value="N-(1-d-carboxylethyl)-l-norvaline Dehydrogenase, domain 2"/>
    <property type="match status" value="1"/>
</dbReference>
<dbReference type="RefSeq" id="WP_326014527.1">
    <property type="nucleotide sequence ID" value="NZ_JAOZYC010000024.1"/>
</dbReference>
<comment type="catalytic activity">
    <reaction evidence="4">
        <text>(R)-pantoate + NADP(+) = 2-dehydropantoate + NADPH + H(+)</text>
        <dbReference type="Rhea" id="RHEA:16233"/>
        <dbReference type="ChEBI" id="CHEBI:11561"/>
        <dbReference type="ChEBI" id="CHEBI:15378"/>
        <dbReference type="ChEBI" id="CHEBI:15980"/>
        <dbReference type="ChEBI" id="CHEBI:57783"/>
        <dbReference type="ChEBI" id="CHEBI:58349"/>
        <dbReference type="EC" id="1.1.1.169"/>
    </reaction>
</comment>
<dbReference type="SUPFAM" id="SSF51735">
    <property type="entry name" value="NAD(P)-binding Rossmann-fold domains"/>
    <property type="match status" value="1"/>
</dbReference>
<dbReference type="SUPFAM" id="SSF48179">
    <property type="entry name" value="6-phosphogluconate dehydrogenase C-terminal domain-like"/>
    <property type="match status" value="1"/>
</dbReference>
<dbReference type="InterPro" id="IPR036291">
    <property type="entry name" value="NAD(P)-bd_dom_sf"/>
</dbReference>
<name>A0ABU6EYR2_9ACTN</name>
<evidence type="ECO:0000259" key="5">
    <source>
        <dbReference type="Pfam" id="PF02558"/>
    </source>
</evidence>
<evidence type="ECO:0000256" key="3">
    <source>
        <dbReference type="ARBA" id="ARBA00023002"/>
    </source>
</evidence>
<comment type="function">
    <text evidence="4">Catalyzes the NADPH-dependent reduction of ketopantoate into pantoic acid.</text>
</comment>
<evidence type="ECO:0000256" key="4">
    <source>
        <dbReference type="RuleBase" id="RU362068"/>
    </source>
</evidence>
<dbReference type="PANTHER" id="PTHR21708">
    <property type="entry name" value="PROBABLE 2-DEHYDROPANTOATE 2-REDUCTASE"/>
    <property type="match status" value="1"/>
</dbReference>
<comment type="similarity">
    <text evidence="1 4">Belongs to the ketopantoate reductase family.</text>
</comment>
<dbReference type="NCBIfam" id="TIGR00745">
    <property type="entry name" value="apbA_panE"/>
    <property type="match status" value="1"/>
</dbReference>
<dbReference type="InterPro" id="IPR013328">
    <property type="entry name" value="6PGD_dom2"/>
</dbReference>
<keyword evidence="3 4" id="KW-0560">Oxidoreductase</keyword>
<comment type="caution">
    <text evidence="7">The sequence shown here is derived from an EMBL/GenBank/DDBJ whole genome shotgun (WGS) entry which is preliminary data.</text>
</comment>
<feature type="domain" description="Ketopantoate reductase N-terminal" evidence="5">
    <location>
        <begin position="11"/>
        <end position="145"/>
    </location>
</feature>